<dbReference type="Proteomes" id="UP000479226">
    <property type="component" value="Unassembled WGS sequence"/>
</dbReference>
<gene>
    <name evidence="1" type="ORF">G6N77_09340</name>
</gene>
<accession>A0ABX0DH74</accession>
<dbReference type="SUPFAM" id="SSF47598">
    <property type="entry name" value="Ribbon-helix-helix"/>
    <property type="match status" value="1"/>
</dbReference>
<dbReference type="EMBL" id="JAAKZI010000013">
    <property type="protein sequence ID" value="NGN83658.1"/>
    <property type="molecule type" value="Genomic_DNA"/>
</dbReference>
<comment type="caution">
    <text evidence="1">The sequence shown here is derived from an EMBL/GenBank/DDBJ whole genome shotgun (WGS) entry which is preliminary data.</text>
</comment>
<sequence length="66" mass="7512">MNLRIPDEIDRQLNALAAEQHISKSALLLQGAELVLRRAGRRQDIHDSFDFVMTHDAGLMKRLEDA</sequence>
<name>A0ABX0DH74_9MICC</name>
<proteinExistence type="predicted"/>
<keyword evidence="2" id="KW-1185">Reference proteome</keyword>
<dbReference type="RefSeq" id="WP_165181813.1">
    <property type="nucleotide sequence ID" value="NZ_JAAKZI010000013.1"/>
</dbReference>
<evidence type="ECO:0000313" key="2">
    <source>
        <dbReference type="Proteomes" id="UP000479226"/>
    </source>
</evidence>
<dbReference type="InterPro" id="IPR010985">
    <property type="entry name" value="Ribbon_hlx_hlx"/>
</dbReference>
<organism evidence="1 2">
    <name type="scientific">Arthrobacter silviterrae</name>
    <dbReference type="NCBI Taxonomy" id="2026658"/>
    <lineage>
        <taxon>Bacteria</taxon>
        <taxon>Bacillati</taxon>
        <taxon>Actinomycetota</taxon>
        <taxon>Actinomycetes</taxon>
        <taxon>Micrococcales</taxon>
        <taxon>Micrococcaceae</taxon>
        <taxon>Arthrobacter</taxon>
    </lineage>
</organism>
<evidence type="ECO:0000313" key="1">
    <source>
        <dbReference type="EMBL" id="NGN83658.1"/>
    </source>
</evidence>
<evidence type="ECO:0008006" key="3">
    <source>
        <dbReference type="Google" id="ProtNLM"/>
    </source>
</evidence>
<reference evidence="1 2" key="1">
    <citation type="submission" date="2020-02" db="EMBL/GenBank/DDBJ databases">
        <title>Genome sequence of the type strain DSM 27180 of Arthrobacter silviterrae.</title>
        <authorList>
            <person name="Gao J."/>
            <person name="Sun J."/>
        </authorList>
    </citation>
    <scope>NUCLEOTIDE SEQUENCE [LARGE SCALE GENOMIC DNA]</scope>
    <source>
        <strain evidence="1 2">DSM 27180</strain>
    </source>
</reference>
<protein>
    <recommendedName>
        <fullName evidence="3">Ribbon-helix-helix protein, CopG family</fullName>
    </recommendedName>
</protein>